<organism evidence="1 2">
    <name type="scientific">Callosobruchus maculatus</name>
    <name type="common">Southern cowpea weevil</name>
    <name type="synonym">Pulse bruchid</name>
    <dbReference type="NCBI Taxonomy" id="64391"/>
    <lineage>
        <taxon>Eukaryota</taxon>
        <taxon>Metazoa</taxon>
        <taxon>Ecdysozoa</taxon>
        <taxon>Arthropoda</taxon>
        <taxon>Hexapoda</taxon>
        <taxon>Insecta</taxon>
        <taxon>Pterygota</taxon>
        <taxon>Neoptera</taxon>
        <taxon>Endopterygota</taxon>
        <taxon>Coleoptera</taxon>
        <taxon>Polyphaga</taxon>
        <taxon>Cucujiformia</taxon>
        <taxon>Chrysomeloidea</taxon>
        <taxon>Chrysomelidae</taxon>
        <taxon>Bruchinae</taxon>
        <taxon>Bruchini</taxon>
        <taxon>Callosobruchus</taxon>
    </lineage>
</organism>
<protein>
    <submittedName>
        <fullName evidence="1">Uncharacterized protein</fullName>
    </submittedName>
</protein>
<dbReference type="AlphaFoldDB" id="A0A653CMA3"/>
<dbReference type="EMBL" id="CAACVG010008197">
    <property type="protein sequence ID" value="VEN48921.1"/>
    <property type="molecule type" value="Genomic_DNA"/>
</dbReference>
<evidence type="ECO:0000313" key="2">
    <source>
        <dbReference type="Proteomes" id="UP000410492"/>
    </source>
</evidence>
<name>A0A653CMA3_CALMS</name>
<keyword evidence="2" id="KW-1185">Reference proteome</keyword>
<feature type="non-terminal residue" evidence="1">
    <location>
        <position position="1"/>
    </location>
</feature>
<accession>A0A653CMA3</accession>
<reference evidence="1 2" key="1">
    <citation type="submission" date="2019-01" db="EMBL/GenBank/DDBJ databases">
        <authorList>
            <person name="Sayadi A."/>
        </authorList>
    </citation>
    <scope>NUCLEOTIDE SEQUENCE [LARGE SCALE GENOMIC DNA]</scope>
</reference>
<proteinExistence type="predicted"/>
<sequence length="342" mass="38546">LIHIASNGRAVSPLFPYLRLVDSERASYFQTKAPIMEKRKQKLGLQLDAIQDERNLVNENIQSIVNQISSYKENPQFLQPKDYPVLFSYELDVLKKLTEINYELESLIEAYPLKDKCAVLKMELKNEASNEQPETTPNLCDIPMGNNTTVSNGSNLPDRLVVNDLHILEHERLHSITDADIQAVRETVKEMSAKLGISQNMSAIKNYYEKPSSSHLSLSYPSSSRIEPENSNQFEIPEKDISPSNNNLRPPISLEESSVSIETEMESLQKDYNCIDVQNNDESTAENSICSSSPEQFSDYVDCLSNECNSGSPGSPMQKVQNSAVEKFNNYIRVHNVSSSNE</sequence>
<dbReference type="Proteomes" id="UP000410492">
    <property type="component" value="Unassembled WGS sequence"/>
</dbReference>
<evidence type="ECO:0000313" key="1">
    <source>
        <dbReference type="EMBL" id="VEN48921.1"/>
    </source>
</evidence>
<gene>
    <name evidence="1" type="ORF">CALMAC_LOCUS10205</name>
</gene>